<proteinExistence type="evidence at transcript level"/>
<reference evidence="1" key="1">
    <citation type="journal article" date="2008" name="BMC Genomics">
        <title>A conifer genomics resource of 200,000 spruce (Picea spp.) ESTs and 6,464 high-quality, sequence-finished full-length cDNAs for Sitka spruce (Picea sitchensis).</title>
        <authorList>
            <person name="Ralph S.G."/>
            <person name="Chun H.J."/>
            <person name="Kolosova N."/>
            <person name="Cooper D."/>
            <person name="Oddy C."/>
            <person name="Ritland C.E."/>
            <person name="Kirkpatrick R."/>
            <person name="Moore R."/>
            <person name="Barber S."/>
            <person name="Holt R.A."/>
            <person name="Jones S.J."/>
            <person name="Marra M.A."/>
            <person name="Douglas C.J."/>
            <person name="Ritland K."/>
            <person name="Bohlmann J."/>
        </authorList>
    </citation>
    <scope>NUCLEOTIDE SEQUENCE</scope>
    <source>
        <tissue evidence="1">Green portion of the leader tissue</tissue>
    </source>
</reference>
<evidence type="ECO:0000313" key="1">
    <source>
        <dbReference type="EMBL" id="ABK20998.1"/>
    </source>
</evidence>
<organism evidence="1">
    <name type="scientific">Picea sitchensis</name>
    <name type="common">Sitka spruce</name>
    <name type="synonym">Pinus sitchensis</name>
    <dbReference type="NCBI Taxonomy" id="3332"/>
    <lineage>
        <taxon>Eukaryota</taxon>
        <taxon>Viridiplantae</taxon>
        <taxon>Streptophyta</taxon>
        <taxon>Embryophyta</taxon>
        <taxon>Tracheophyta</taxon>
        <taxon>Spermatophyta</taxon>
        <taxon>Pinopsida</taxon>
        <taxon>Pinidae</taxon>
        <taxon>Conifers I</taxon>
        <taxon>Pinales</taxon>
        <taxon>Pinaceae</taxon>
        <taxon>Picea</taxon>
    </lineage>
</organism>
<name>A9NK37_PICSI</name>
<sequence length="54" mass="6492">MHAGRVENRIKRPFVKKDWRFGHYRPDGLQDPVSRTMRWICRAPHMISTRQEGS</sequence>
<dbReference type="AlphaFoldDB" id="A9NK37"/>
<accession>A9NK37</accession>
<dbReference type="EMBL" id="EF081610">
    <property type="protein sequence ID" value="ABK20998.1"/>
    <property type="molecule type" value="mRNA"/>
</dbReference>
<protein>
    <submittedName>
        <fullName evidence="1">Uncharacterized protein</fullName>
    </submittedName>
</protein>